<reference evidence="2" key="1">
    <citation type="journal article" date="2019" name="Int. J. Syst. Evol. Microbiol.">
        <title>The Global Catalogue of Microorganisms (GCM) 10K type strain sequencing project: providing services to taxonomists for standard genome sequencing and annotation.</title>
        <authorList>
            <consortium name="The Broad Institute Genomics Platform"/>
            <consortium name="The Broad Institute Genome Sequencing Center for Infectious Disease"/>
            <person name="Wu L."/>
            <person name="Ma J."/>
        </authorList>
    </citation>
    <scope>NUCLEOTIDE SEQUENCE [LARGE SCALE GENOMIC DNA]</scope>
    <source>
        <strain evidence="2">CGMCC 1.15043</strain>
    </source>
</reference>
<dbReference type="EMBL" id="BMHE01000050">
    <property type="protein sequence ID" value="GGA06557.1"/>
    <property type="molecule type" value="Genomic_DNA"/>
</dbReference>
<evidence type="ECO:0000313" key="1">
    <source>
        <dbReference type="EMBL" id="GGA06557.1"/>
    </source>
</evidence>
<comment type="caution">
    <text evidence="1">The sequence shown here is derived from an EMBL/GenBank/DDBJ whole genome shotgun (WGS) entry which is preliminary data.</text>
</comment>
<dbReference type="Gene3D" id="3.30.110.190">
    <property type="match status" value="1"/>
</dbReference>
<dbReference type="Pfam" id="PF14337">
    <property type="entry name" value="Abi_alpha"/>
    <property type="match status" value="1"/>
</dbReference>
<dbReference type="RefSeq" id="WP_189018961.1">
    <property type="nucleotide sequence ID" value="NZ_BMHE01000050.1"/>
</dbReference>
<proteinExistence type="predicted"/>
<organism evidence="1 2">
    <name type="scientific">Paenibacillus marchantiophytorum</name>
    <dbReference type="NCBI Taxonomy" id="1619310"/>
    <lineage>
        <taxon>Bacteria</taxon>
        <taxon>Bacillati</taxon>
        <taxon>Bacillota</taxon>
        <taxon>Bacilli</taxon>
        <taxon>Bacillales</taxon>
        <taxon>Paenibacillaceae</taxon>
        <taxon>Paenibacillus</taxon>
    </lineage>
</organism>
<keyword evidence="2" id="KW-1185">Reference proteome</keyword>
<evidence type="ECO:0008006" key="3">
    <source>
        <dbReference type="Google" id="ProtNLM"/>
    </source>
</evidence>
<dbReference type="Proteomes" id="UP000615455">
    <property type="component" value="Unassembled WGS sequence"/>
</dbReference>
<gene>
    <name evidence="1" type="ORF">GCM10008018_60530</name>
</gene>
<dbReference type="InterPro" id="IPR025506">
    <property type="entry name" value="Abi_alpha"/>
</dbReference>
<accession>A0ABQ1FC45</accession>
<evidence type="ECO:0000313" key="2">
    <source>
        <dbReference type="Proteomes" id="UP000615455"/>
    </source>
</evidence>
<sequence>MLENESLKLLLDKAPDLNEIYKDLAQPAIRKLSIALETTIELCNTTLLPIRLLNAKANTIYQKNIKKLSNELEKIQLEDVTTIPPELGVPILEKLSYTTNEEISNLFIQLLTKSSSTKTIHMAHPSYIKIIESISSDEAILLSFLSRRKTAIPVLRHKLFSKEIINGYETFSYISIHTSMLEFTNEINLLFINNFAVYIDNLIGLGLLEVNYTNFLPPESQYDEIDQKYRDSRSTDVTKIFNNDIHSRIEFDRGYVSLTQFGIAFIKACINSNQSDLVINV</sequence>
<name>A0ABQ1FC45_9BACL</name>
<protein>
    <recommendedName>
        <fullName evidence="3">DUF4393 domain-containing protein</fullName>
    </recommendedName>
</protein>